<sequence length="44" mass="4957">MFWFKSIESNAYKLNLKLSEINVVIGANGLGKTNLILFLNCLII</sequence>
<evidence type="ECO:0000313" key="1">
    <source>
        <dbReference type="EMBL" id="AGT42688.1"/>
    </source>
</evidence>
<evidence type="ECO:0008006" key="3">
    <source>
        <dbReference type="Google" id="ProtNLM"/>
    </source>
</evidence>
<proteinExistence type="predicted"/>
<dbReference type="SUPFAM" id="SSF52540">
    <property type="entry name" value="P-loop containing nucleoside triphosphate hydrolases"/>
    <property type="match status" value="1"/>
</dbReference>
<dbReference type="EMBL" id="CP004120">
    <property type="protein sequence ID" value="AGT42688.1"/>
    <property type="molecule type" value="Genomic_DNA"/>
</dbReference>
<organism evidence="1 2">
    <name type="scientific">Treponema pedis str. T A4</name>
    <dbReference type="NCBI Taxonomy" id="1291379"/>
    <lineage>
        <taxon>Bacteria</taxon>
        <taxon>Pseudomonadati</taxon>
        <taxon>Spirochaetota</taxon>
        <taxon>Spirochaetia</taxon>
        <taxon>Spirochaetales</taxon>
        <taxon>Treponemataceae</taxon>
        <taxon>Treponema</taxon>
    </lineage>
</organism>
<evidence type="ECO:0000313" key="2">
    <source>
        <dbReference type="Proteomes" id="UP000015620"/>
    </source>
</evidence>
<dbReference type="KEGG" id="tped:TPE_0192"/>
<dbReference type="InterPro" id="IPR027417">
    <property type="entry name" value="P-loop_NTPase"/>
</dbReference>
<dbReference type="PATRIC" id="fig|1291379.3.peg.187"/>
<dbReference type="HOGENOM" id="CLU_3223420_0_0_12"/>
<dbReference type="AlphaFoldDB" id="S5ZXG1"/>
<keyword evidence="2" id="KW-1185">Reference proteome</keyword>
<accession>S5ZXG1</accession>
<dbReference type="Proteomes" id="UP000015620">
    <property type="component" value="Chromosome"/>
</dbReference>
<dbReference type="STRING" id="1291379.TPE_0192"/>
<protein>
    <recommendedName>
        <fullName evidence="3">AAA domain-containing protein</fullName>
    </recommendedName>
</protein>
<name>S5ZXG1_9SPIR</name>
<gene>
    <name evidence="1" type="ORF">TPE_0192</name>
</gene>
<reference evidence="1 2" key="1">
    <citation type="journal article" date="2013" name="PLoS ONE">
        <title>Genome-Wide Relatedness of Treponema pedis, from Gingiva and Necrotic Skin Lesions of Pigs, with the Human Oral Pathogen Treponema denticola.</title>
        <authorList>
            <person name="Svartstrom O."/>
            <person name="Mushtaq M."/>
            <person name="Pringle M."/>
            <person name="Segerman B."/>
        </authorList>
    </citation>
    <scope>NUCLEOTIDE SEQUENCE [LARGE SCALE GENOMIC DNA]</scope>
    <source>
        <strain evidence="1">T A4</strain>
    </source>
</reference>